<keyword evidence="2" id="KW-1185">Reference proteome</keyword>
<dbReference type="Proteomes" id="UP000004277">
    <property type="component" value="Unassembled WGS sequence"/>
</dbReference>
<evidence type="ECO:0000313" key="1">
    <source>
        <dbReference type="EMBL" id="TMS57860.1"/>
    </source>
</evidence>
<organism evidence="1 2">
    <name type="scientific">Imbroritus primus</name>
    <dbReference type="NCBI Taxonomy" id="3058603"/>
    <lineage>
        <taxon>Bacteria</taxon>
        <taxon>Pseudomonadati</taxon>
        <taxon>Pseudomonadota</taxon>
        <taxon>Betaproteobacteria</taxon>
        <taxon>Burkholderiales</taxon>
        <taxon>Burkholderiaceae</taxon>
        <taxon>Imbroritus</taxon>
    </lineage>
</organism>
<evidence type="ECO:0000313" key="2">
    <source>
        <dbReference type="Proteomes" id="UP000004277"/>
    </source>
</evidence>
<dbReference type="EMBL" id="AKCV02000017">
    <property type="protein sequence ID" value="TMS57860.1"/>
    <property type="molecule type" value="Genomic_DNA"/>
</dbReference>
<comment type="caution">
    <text evidence="1">The sequence shown here is derived from an EMBL/GenBank/DDBJ whole genome shotgun (WGS) entry which is preliminary data.</text>
</comment>
<accession>A0ACD3SNI5</accession>
<reference evidence="1" key="1">
    <citation type="submission" date="2019-05" db="EMBL/GenBank/DDBJ databases">
        <title>Revised genome assembly of Burkholderiaceae (previously Ralstonia) sp. PBA.</title>
        <authorList>
            <person name="Gan H.M."/>
        </authorList>
    </citation>
    <scope>NUCLEOTIDE SEQUENCE</scope>
    <source>
        <strain evidence="1">PBA</strain>
    </source>
</reference>
<proteinExistence type="predicted"/>
<sequence length="469" mass="50119">MYSDRNPVPTTLRSAEAGIWQPPNNPPEEGVPIMDGAVTNCTASSYARARPRLCSAGLPLSAASTPPPHMLHTDSMILTSGMCAALMAMVFFAMRRIPGMAPGGLYWWGLSNAQFAVASALLVSQGALGLALGIGLSSTLFIAGMAALVIGCREFFGLPRYTRLVGLTALLATLGLLYFTFVDNQSLMRISLVGGFATIVLLDVARLCLPGARERIMRFPALVLGAVALAGAALHALRATQAGWMFAGGAPVFDPALLMHVVRLYNAFAMTALAVGFLMLAHVRLRASLERQITHDALTGALSRTGFMDACDAILKRADRLGRPVCLAFIDLDHFKTINDVYGHFGGDRVLEHFAASTTRSIGNEHAFGRLGGEEFALLYHNMALEDARLHSYRLRTDIERHGCPSDDHWIMYTVSIGLVERPPGESLSALLQRADAALYSAKAAGRNAVSVGRDNGADALVDLGATAH</sequence>
<name>A0ACD3SNI5_9BURK</name>
<protein>
    <submittedName>
        <fullName evidence="1">GGDEF domain-containing protein</fullName>
    </submittedName>
</protein>
<gene>
    <name evidence="1" type="ORF">MW7_010330</name>
</gene>